<organism evidence="1">
    <name type="scientific">uncultured Acetobacteraceae bacterium</name>
    <dbReference type="NCBI Taxonomy" id="169975"/>
    <lineage>
        <taxon>Bacteria</taxon>
        <taxon>Pseudomonadati</taxon>
        <taxon>Pseudomonadota</taxon>
        <taxon>Alphaproteobacteria</taxon>
        <taxon>Acetobacterales</taxon>
        <taxon>Acetobacteraceae</taxon>
        <taxon>environmental samples</taxon>
    </lineage>
</organism>
<evidence type="ECO:0000313" key="1">
    <source>
        <dbReference type="EMBL" id="CAA9233955.1"/>
    </source>
</evidence>
<dbReference type="PANTHER" id="PTHR12526">
    <property type="entry name" value="GLYCOSYLTRANSFERASE"/>
    <property type="match status" value="1"/>
</dbReference>
<dbReference type="GO" id="GO:0016757">
    <property type="term" value="F:glycosyltransferase activity"/>
    <property type="evidence" value="ECO:0007669"/>
    <property type="project" value="TreeGrafter"/>
</dbReference>
<dbReference type="PANTHER" id="PTHR12526:SF636">
    <property type="entry name" value="BLL3647 PROTEIN"/>
    <property type="match status" value="1"/>
</dbReference>
<accession>A0A6J4HU83</accession>
<sequence length="496" mass="52153">MGPERESSVPHHRERLTAFTPLPPERNGIADYAAILLGALADHYDCEAACVDWLAQAPPGVAVADPALAHRCAAEGRALHQIGNNPGHGFVLEALRAVPGVSTLHDPGLLHLRQATGAPRETLLAGLRDTPPAFARYARQVAAEGRWSRADHLLFDMAGEVLARSRAVAVHSRFARNRLRVLHGEAATAHVEVIPHLLPPLAVPSREEARTRLGIPPDTFLVCTAGFATAAKRFDWLIAALDLAAERGAAALWVHAGAERPEEFPLAAAIAERPAVRDRARIVGYLSEAALTDHVAAADALVNLRFPSAGESSGSLARGFAAGVCCVVSDTGAYAELPRDAVLHVPLAGAVPALAEALAALAANPNRAAEIGERGRRFAEAEMALPAVALRYRALTEASRDRPVAAPRRAAPAAPVVLALGPDLTPAAVTRALRGAEGPCRLLLTTPDLGALADLSLERPALLDALLPPWATLRAVRVLDGPRPALLLDLETGPDA</sequence>
<dbReference type="SUPFAM" id="SSF53756">
    <property type="entry name" value="UDP-Glycosyltransferase/glycogen phosphorylase"/>
    <property type="match status" value="1"/>
</dbReference>
<proteinExistence type="predicted"/>
<dbReference type="AlphaFoldDB" id="A0A6J4HU83"/>
<reference evidence="1" key="1">
    <citation type="submission" date="2020-02" db="EMBL/GenBank/DDBJ databases">
        <authorList>
            <person name="Meier V. D."/>
        </authorList>
    </citation>
    <scope>NUCLEOTIDE SEQUENCE</scope>
    <source>
        <strain evidence="1">AVDCRST_MAG04</strain>
    </source>
</reference>
<dbReference type="Pfam" id="PF13692">
    <property type="entry name" value="Glyco_trans_1_4"/>
    <property type="match status" value="1"/>
</dbReference>
<evidence type="ECO:0008006" key="2">
    <source>
        <dbReference type="Google" id="ProtNLM"/>
    </source>
</evidence>
<dbReference type="CDD" id="cd03801">
    <property type="entry name" value="GT4_PimA-like"/>
    <property type="match status" value="1"/>
</dbReference>
<name>A0A6J4HU83_9PROT</name>
<dbReference type="Gene3D" id="3.40.50.2000">
    <property type="entry name" value="Glycogen Phosphorylase B"/>
    <property type="match status" value="1"/>
</dbReference>
<dbReference type="EMBL" id="CADCTL010000090">
    <property type="protein sequence ID" value="CAA9233955.1"/>
    <property type="molecule type" value="Genomic_DNA"/>
</dbReference>
<protein>
    <recommendedName>
        <fullName evidence="2">Glycosyl transferase family 1 domain-containing protein</fullName>
    </recommendedName>
</protein>
<gene>
    <name evidence="1" type="ORF">AVDCRST_MAG04-1271</name>
</gene>